<evidence type="ECO:0000313" key="1">
    <source>
        <dbReference type="EMBL" id="KAG8191471.1"/>
    </source>
</evidence>
<evidence type="ECO:0000313" key="2">
    <source>
        <dbReference type="Proteomes" id="UP000827092"/>
    </source>
</evidence>
<keyword evidence="2" id="KW-1185">Reference proteome</keyword>
<organism evidence="1 2">
    <name type="scientific">Oedothorax gibbosus</name>
    <dbReference type="NCBI Taxonomy" id="931172"/>
    <lineage>
        <taxon>Eukaryota</taxon>
        <taxon>Metazoa</taxon>
        <taxon>Ecdysozoa</taxon>
        <taxon>Arthropoda</taxon>
        <taxon>Chelicerata</taxon>
        <taxon>Arachnida</taxon>
        <taxon>Araneae</taxon>
        <taxon>Araneomorphae</taxon>
        <taxon>Entelegynae</taxon>
        <taxon>Araneoidea</taxon>
        <taxon>Linyphiidae</taxon>
        <taxon>Erigoninae</taxon>
        <taxon>Oedothorax</taxon>
    </lineage>
</organism>
<sequence length="142" mass="15956">MINANPFKMLKLFRKSNISWSLLLQIGLLLLISATLSFGRQIDTNLFSNHGLQNNQFKSEWTRNLQSTPEILLPGQERFMLGSISNGAMSFGKLRLLSTLWKGMKTTGLQETVAGEVLQSFLRAALKDIIVPFKSELFSSFS</sequence>
<gene>
    <name evidence="1" type="ORF">JTE90_020720</name>
</gene>
<proteinExistence type="predicted"/>
<dbReference type="Proteomes" id="UP000827092">
    <property type="component" value="Unassembled WGS sequence"/>
</dbReference>
<name>A0AAV6V753_9ARAC</name>
<dbReference type="EMBL" id="JAFNEN010000159">
    <property type="protein sequence ID" value="KAG8191471.1"/>
    <property type="molecule type" value="Genomic_DNA"/>
</dbReference>
<accession>A0AAV6V753</accession>
<reference evidence="1 2" key="1">
    <citation type="journal article" date="2022" name="Nat. Ecol. Evol.">
        <title>A masculinizing supergene underlies an exaggerated male reproductive morph in a spider.</title>
        <authorList>
            <person name="Hendrickx F."/>
            <person name="De Corte Z."/>
            <person name="Sonet G."/>
            <person name="Van Belleghem S.M."/>
            <person name="Kostlbacher S."/>
            <person name="Vangestel C."/>
        </authorList>
    </citation>
    <scope>NUCLEOTIDE SEQUENCE [LARGE SCALE GENOMIC DNA]</scope>
    <source>
        <strain evidence="1">W744_W776</strain>
    </source>
</reference>
<comment type="caution">
    <text evidence="1">The sequence shown here is derived from an EMBL/GenBank/DDBJ whole genome shotgun (WGS) entry which is preliminary data.</text>
</comment>
<protein>
    <submittedName>
        <fullName evidence="1">Uncharacterized protein</fullName>
    </submittedName>
</protein>
<dbReference type="AlphaFoldDB" id="A0AAV6V753"/>